<keyword evidence="1" id="KW-1133">Transmembrane helix</keyword>
<sequence>MSRIIVVSLTLFIIIYMFIPYLITRIWGLGVTIRGRSARQVAFTFDDGPDPLHTPKLLDVLKRQGVKGTFFVLGSKAEQNPELTRRIHQEGHQIGIHNYTHLPNWIMSPRHIRQQHVQRSADIIERITGERPTFYRPPWGILNMGDLFSLRKSYRIVLWSVMGGDWKVQSRAQPLKEKLLKRIKPGSIILLHDSGDTWGAEEEAPYLMIEGLEEVLEDIQMKGYQCLRTDELLMQES</sequence>
<dbReference type="Pfam" id="PF01522">
    <property type="entry name" value="Polysacc_deac_1"/>
    <property type="match status" value="1"/>
</dbReference>
<feature type="transmembrane region" description="Helical" evidence="1">
    <location>
        <begin position="6"/>
        <end position="27"/>
    </location>
</feature>
<evidence type="ECO:0000259" key="2">
    <source>
        <dbReference type="PROSITE" id="PS51677"/>
    </source>
</evidence>
<organism evidence="3 4">
    <name type="scientific">Paenibacillus anaericanus</name>
    <dbReference type="NCBI Taxonomy" id="170367"/>
    <lineage>
        <taxon>Bacteria</taxon>
        <taxon>Bacillati</taxon>
        <taxon>Bacillota</taxon>
        <taxon>Bacilli</taxon>
        <taxon>Bacillales</taxon>
        <taxon>Paenibacillaceae</taxon>
        <taxon>Paenibacillus</taxon>
    </lineage>
</organism>
<gene>
    <name evidence="3" type="ORF">EJP82_22345</name>
</gene>
<dbReference type="OrthoDB" id="2649545at2"/>
<name>A0A3S1EBE4_9BACL</name>
<proteinExistence type="predicted"/>
<dbReference type="EMBL" id="RZNY01000026">
    <property type="protein sequence ID" value="RUT41975.1"/>
    <property type="molecule type" value="Genomic_DNA"/>
</dbReference>
<dbReference type="Proteomes" id="UP000279446">
    <property type="component" value="Unassembled WGS sequence"/>
</dbReference>
<reference evidence="3 4" key="1">
    <citation type="submission" date="2018-12" db="EMBL/GenBank/DDBJ databases">
        <authorList>
            <person name="Sun L."/>
            <person name="Chen Z."/>
        </authorList>
    </citation>
    <scope>NUCLEOTIDE SEQUENCE [LARGE SCALE GENOMIC DNA]</scope>
    <source>
        <strain evidence="3 4">DSM 15890</strain>
    </source>
</reference>
<evidence type="ECO:0000256" key="1">
    <source>
        <dbReference type="SAM" id="Phobius"/>
    </source>
</evidence>
<accession>A0A3S1EBE4</accession>
<dbReference type="PANTHER" id="PTHR10587">
    <property type="entry name" value="GLYCOSYL TRANSFERASE-RELATED"/>
    <property type="match status" value="1"/>
</dbReference>
<feature type="domain" description="NodB homology" evidence="2">
    <location>
        <begin position="39"/>
        <end position="227"/>
    </location>
</feature>
<dbReference type="RefSeq" id="WP_127194279.1">
    <property type="nucleotide sequence ID" value="NZ_RZNY01000026.1"/>
</dbReference>
<dbReference type="CDD" id="cd10959">
    <property type="entry name" value="CE4_NodB_like_3"/>
    <property type="match status" value="1"/>
</dbReference>
<dbReference type="InterPro" id="IPR050248">
    <property type="entry name" value="Polysacc_deacetylase_ArnD"/>
</dbReference>
<dbReference type="InterPro" id="IPR002509">
    <property type="entry name" value="NODB_dom"/>
</dbReference>
<dbReference type="GO" id="GO:0016810">
    <property type="term" value="F:hydrolase activity, acting on carbon-nitrogen (but not peptide) bonds"/>
    <property type="evidence" value="ECO:0007669"/>
    <property type="project" value="InterPro"/>
</dbReference>
<keyword evidence="1" id="KW-0472">Membrane</keyword>
<dbReference type="GO" id="GO:0005975">
    <property type="term" value="P:carbohydrate metabolic process"/>
    <property type="evidence" value="ECO:0007669"/>
    <property type="project" value="InterPro"/>
</dbReference>
<dbReference type="PROSITE" id="PS51677">
    <property type="entry name" value="NODB"/>
    <property type="match status" value="1"/>
</dbReference>
<dbReference type="SUPFAM" id="SSF88713">
    <property type="entry name" value="Glycoside hydrolase/deacetylase"/>
    <property type="match status" value="1"/>
</dbReference>
<dbReference type="Gene3D" id="3.20.20.370">
    <property type="entry name" value="Glycoside hydrolase/deacetylase"/>
    <property type="match status" value="1"/>
</dbReference>
<dbReference type="PANTHER" id="PTHR10587:SF137">
    <property type="entry name" value="4-DEOXY-4-FORMAMIDO-L-ARABINOSE-PHOSPHOUNDECAPRENOL DEFORMYLASE ARND-RELATED"/>
    <property type="match status" value="1"/>
</dbReference>
<evidence type="ECO:0000313" key="3">
    <source>
        <dbReference type="EMBL" id="RUT41975.1"/>
    </source>
</evidence>
<protein>
    <submittedName>
        <fullName evidence="3">Polysaccharide deacetylase family protein</fullName>
    </submittedName>
</protein>
<dbReference type="AlphaFoldDB" id="A0A3S1EBE4"/>
<dbReference type="InterPro" id="IPR011330">
    <property type="entry name" value="Glyco_hydro/deAcase_b/a-brl"/>
</dbReference>
<keyword evidence="1" id="KW-0812">Transmembrane</keyword>
<evidence type="ECO:0000313" key="4">
    <source>
        <dbReference type="Proteomes" id="UP000279446"/>
    </source>
</evidence>
<keyword evidence="4" id="KW-1185">Reference proteome</keyword>
<comment type="caution">
    <text evidence="3">The sequence shown here is derived from an EMBL/GenBank/DDBJ whole genome shotgun (WGS) entry which is preliminary data.</text>
</comment>